<proteinExistence type="predicted"/>
<comment type="caution">
    <text evidence="1">The sequence shown here is derived from an EMBL/GenBank/DDBJ whole genome shotgun (WGS) entry which is preliminary data.</text>
</comment>
<sequence>MIEFHLTRGDFSRWFTGTIQDRRLADLAAALERNLLRHRALDIDHARDRLVDYIEASYRLGGA</sequence>
<evidence type="ECO:0000313" key="1">
    <source>
        <dbReference type="EMBL" id="TCO11690.1"/>
    </source>
</evidence>
<keyword evidence="2" id="KW-1185">Reference proteome</keyword>
<protein>
    <submittedName>
        <fullName evidence="1">Uncharacterized protein</fullName>
    </submittedName>
</protein>
<dbReference type="Proteomes" id="UP000295818">
    <property type="component" value="Unassembled WGS sequence"/>
</dbReference>
<dbReference type="RefSeq" id="WP_132195996.1">
    <property type="nucleotide sequence ID" value="NZ_SLWM01000029.1"/>
</dbReference>
<accession>A0ABY2B8X9</accession>
<dbReference type="EMBL" id="SLWM01000029">
    <property type="protein sequence ID" value="TCO11690.1"/>
    <property type="molecule type" value="Genomic_DNA"/>
</dbReference>
<organism evidence="1 2">
    <name type="scientific">Kribbella orskensis</name>
    <dbReference type="NCBI Taxonomy" id="2512216"/>
    <lineage>
        <taxon>Bacteria</taxon>
        <taxon>Bacillati</taxon>
        <taxon>Actinomycetota</taxon>
        <taxon>Actinomycetes</taxon>
        <taxon>Propionibacteriales</taxon>
        <taxon>Kribbellaceae</taxon>
        <taxon>Kribbella</taxon>
    </lineage>
</organism>
<reference evidence="1 2" key="1">
    <citation type="journal article" date="2015" name="Stand. Genomic Sci.">
        <title>Genomic Encyclopedia of Bacterial and Archaeal Type Strains, Phase III: the genomes of soil and plant-associated and newly described type strains.</title>
        <authorList>
            <person name="Whitman W.B."/>
            <person name="Woyke T."/>
            <person name="Klenk H.P."/>
            <person name="Zhou Y."/>
            <person name="Lilburn T.G."/>
            <person name="Beck B.J."/>
            <person name="De Vos P."/>
            <person name="Vandamme P."/>
            <person name="Eisen J.A."/>
            <person name="Garrity G."/>
            <person name="Hugenholtz P."/>
            <person name="Kyrpides N.C."/>
        </authorList>
    </citation>
    <scope>NUCLEOTIDE SEQUENCE [LARGE SCALE GENOMIC DNA]</scope>
    <source>
        <strain evidence="1 2">VKM Ac-2538</strain>
    </source>
</reference>
<evidence type="ECO:0000313" key="2">
    <source>
        <dbReference type="Proteomes" id="UP000295818"/>
    </source>
</evidence>
<gene>
    <name evidence="1" type="ORF">EV644_12959</name>
</gene>
<name>A0ABY2B8X9_9ACTN</name>